<gene>
    <name evidence="1" type="ORF">LTR25_000133</name>
</gene>
<dbReference type="Gene3D" id="3.40.50.150">
    <property type="entry name" value="Vaccinia Virus protein VP39"/>
    <property type="match status" value="1"/>
</dbReference>
<evidence type="ECO:0000313" key="1">
    <source>
        <dbReference type="EMBL" id="KAK5545126.1"/>
    </source>
</evidence>
<sequence length="309" mass="34846">MARSTEDRFRRGALMFVARRSSEQMKSMFDDDNFAKMYASAEKLTGHFAKILVDTVVKNISDNEELVILDEACGTGIVSKHLMDALGDNSKKNLELTCADNADAMLKVMAKRIETNGWEKAKTAKSDGIDTKLPSSHFTHILLNFGPMIFSDSKKGMGECHRMLRPGGILAMTSWEEVGWMPDVRAAMASDPELPGMAPDHQLRKAFSADGAKWDEEPWVHDFVSEMGFVDVRVEKVKHRSSLSNVTEFMGMIQGVFMLLVNTQWTGEQKEKYRDRAKDVIEKYMVDKYGKGEIQWDWVALMTIAKKAA</sequence>
<evidence type="ECO:0008006" key="3">
    <source>
        <dbReference type="Google" id="ProtNLM"/>
    </source>
</evidence>
<dbReference type="AlphaFoldDB" id="A0AAV9QLM6"/>
<keyword evidence="2" id="KW-1185">Reference proteome</keyword>
<dbReference type="InterPro" id="IPR029063">
    <property type="entry name" value="SAM-dependent_MTases_sf"/>
</dbReference>
<proteinExistence type="predicted"/>
<dbReference type="PANTHER" id="PTHR43591">
    <property type="entry name" value="METHYLTRANSFERASE"/>
    <property type="match status" value="1"/>
</dbReference>
<reference evidence="1 2" key="1">
    <citation type="submission" date="2023-06" db="EMBL/GenBank/DDBJ databases">
        <title>Black Yeasts Isolated from many extreme environments.</title>
        <authorList>
            <person name="Coleine C."/>
            <person name="Stajich J.E."/>
            <person name="Selbmann L."/>
        </authorList>
    </citation>
    <scope>NUCLEOTIDE SEQUENCE [LARGE SCALE GENOMIC DNA]</scope>
    <source>
        <strain evidence="1 2">CCFEE 5887</strain>
    </source>
</reference>
<dbReference type="Proteomes" id="UP001345827">
    <property type="component" value="Unassembled WGS sequence"/>
</dbReference>
<dbReference type="EMBL" id="JAXLQG010000001">
    <property type="protein sequence ID" value="KAK5545126.1"/>
    <property type="molecule type" value="Genomic_DNA"/>
</dbReference>
<dbReference type="SUPFAM" id="SSF53335">
    <property type="entry name" value="S-adenosyl-L-methionine-dependent methyltransferases"/>
    <property type="match status" value="1"/>
</dbReference>
<evidence type="ECO:0000313" key="2">
    <source>
        <dbReference type="Proteomes" id="UP001345827"/>
    </source>
</evidence>
<organism evidence="1 2">
    <name type="scientific">Vermiconidia calcicola</name>
    <dbReference type="NCBI Taxonomy" id="1690605"/>
    <lineage>
        <taxon>Eukaryota</taxon>
        <taxon>Fungi</taxon>
        <taxon>Dikarya</taxon>
        <taxon>Ascomycota</taxon>
        <taxon>Pezizomycotina</taxon>
        <taxon>Dothideomycetes</taxon>
        <taxon>Dothideomycetidae</taxon>
        <taxon>Mycosphaerellales</taxon>
        <taxon>Extremaceae</taxon>
        <taxon>Vermiconidia</taxon>
    </lineage>
</organism>
<comment type="caution">
    <text evidence="1">The sequence shown here is derived from an EMBL/GenBank/DDBJ whole genome shotgun (WGS) entry which is preliminary data.</text>
</comment>
<name>A0AAV9QLM6_9PEZI</name>
<accession>A0AAV9QLM6</accession>
<dbReference type="Pfam" id="PF01209">
    <property type="entry name" value="Ubie_methyltran"/>
    <property type="match status" value="1"/>
</dbReference>
<protein>
    <recommendedName>
        <fullName evidence="3">Methyltransferase domain-containing protein</fullName>
    </recommendedName>
</protein>
<dbReference type="CDD" id="cd02440">
    <property type="entry name" value="AdoMet_MTases"/>
    <property type="match status" value="1"/>
</dbReference>